<dbReference type="Proteomes" id="UP000447876">
    <property type="component" value="Unassembled WGS sequence"/>
</dbReference>
<dbReference type="OrthoDB" id="2678523at2"/>
<accession>A0A7X2Z0I8</accession>
<dbReference type="SUPFAM" id="SSF55383">
    <property type="entry name" value="Copper amine oxidase, domain N"/>
    <property type="match status" value="1"/>
</dbReference>
<proteinExistence type="predicted"/>
<reference evidence="3 4" key="1">
    <citation type="submission" date="2019-11" db="EMBL/GenBank/DDBJ databases">
        <title>Draft genome sequences of five Paenibacillus species of dairy origin.</title>
        <authorList>
            <person name="Olajide A.M."/>
            <person name="Chen S."/>
            <person name="Lapointe G."/>
        </authorList>
    </citation>
    <scope>NUCLEOTIDE SEQUENCE [LARGE SCALE GENOMIC DNA]</scope>
    <source>
        <strain evidence="3 4">12CR55</strain>
    </source>
</reference>
<comment type="caution">
    <text evidence="3">The sequence shown here is derived from an EMBL/GenBank/DDBJ whole genome shotgun (WGS) entry which is preliminary data.</text>
</comment>
<organism evidence="3 4">
    <name type="scientific">Paenibacillus woosongensis</name>
    <dbReference type="NCBI Taxonomy" id="307580"/>
    <lineage>
        <taxon>Bacteria</taxon>
        <taxon>Bacillati</taxon>
        <taxon>Bacillota</taxon>
        <taxon>Bacilli</taxon>
        <taxon>Bacillales</taxon>
        <taxon>Paenibacillaceae</taxon>
        <taxon>Paenibacillus</taxon>
    </lineage>
</organism>
<dbReference type="EMBL" id="WNZW01000002">
    <property type="protein sequence ID" value="MUG45215.1"/>
    <property type="molecule type" value="Genomic_DNA"/>
</dbReference>
<dbReference type="InterPro" id="IPR036582">
    <property type="entry name" value="Mao_N_sf"/>
</dbReference>
<evidence type="ECO:0000256" key="1">
    <source>
        <dbReference type="SAM" id="SignalP"/>
    </source>
</evidence>
<sequence>MTRSILTLYVFALTLVFSSIQAYASSSPVLFQDKILVVDNVKTEISLALGDKISSEIVVTGQDVGVRDFFKLFTDEVAWDNQNKEVIVKNKGKQLVISLSGKVTTQDNQIILPDGWAYLEDGKAYLKFPYLAYLFDRYGEFESDSEEYQWKEMLSFLNIEYIDTNNSSPKDRMVHSFVMIKAK</sequence>
<protein>
    <recommendedName>
        <fullName evidence="2">Copper amine oxidase-like N-terminal domain-containing protein</fullName>
    </recommendedName>
</protein>
<evidence type="ECO:0000259" key="2">
    <source>
        <dbReference type="Pfam" id="PF07833"/>
    </source>
</evidence>
<keyword evidence="1" id="KW-0732">Signal</keyword>
<dbReference type="RefSeq" id="WP_155610571.1">
    <property type="nucleotide sequence ID" value="NZ_WNZW01000002.1"/>
</dbReference>
<feature type="chain" id="PRO_5031380634" description="Copper amine oxidase-like N-terminal domain-containing protein" evidence="1">
    <location>
        <begin position="25"/>
        <end position="183"/>
    </location>
</feature>
<name>A0A7X2Z0I8_9BACL</name>
<evidence type="ECO:0000313" key="3">
    <source>
        <dbReference type="EMBL" id="MUG45215.1"/>
    </source>
</evidence>
<gene>
    <name evidence="3" type="ORF">GNP95_09415</name>
</gene>
<feature type="signal peptide" evidence="1">
    <location>
        <begin position="1"/>
        <end position="24"/>
    </location>
</feature>
<dbReference type="InterPro" id="IPR012854">
    <property type="entry name" value="Cu_amine_oxidase-like_N"/>
</dbReference>
<dbReference type="Pfam" id="PF07833">
    <property type="entry name" value="Cu_amine_oxidN1"/>
    <property type="match status" value="1"/>
</dbReference>
<dbReference type="AlphaFoldDB" id="A0A7X2Z0I8"/>
<feature type="domain" description="Copper amine oxidase-like N-terminal" evidence="2">
    <location>
        <begin position="65"/>
        <end position="135"/>
    </location>
</feature>
<evidence type="ECO:0000313" key="4">
    <source>
        <dbReference type="Proteomes" id="UP000447876"/>
    </source>
</evidence>